<dbReference type="InterPro" id="IPR057683">
    <property type="entry name" value="DUF7923"/>
</dbReference>
<feature type="compositionally biased region" description="Low complexity" evidence="1">
    <location>
        <begin position="427"/>
        <end position="440"/>
    </location>
</feature>
<dbReference type="PANTHER" id="PTHR37543:SF1">
    <property type="entry name" value="CCCH ZINC FINGER DNA BINDING PROTEIN (AFU_ORTHOLOGUE AFUA_5G12760)"/>
    <property type="match status" value="1"/>
</dbReference>
<organism evidence="3 4">
    <name type="scientific">Ephemerocybe angulata</name>
    <dbReference type="NCBI Taxonomy" id="980116"/>
    <lineage>
        <taxon>Eukaryota</taxon>
        <taxon>Fungi</taxon>
        <taxon>Dikarya</taxon>
        <taxon>Basidiomycota</taxon>
        <taxon>Agaricomycotina</taxon>
        <taxon>Agaricomycetes</taxon>
        <taxon>Agaricomycetidae</taxon>
        <taxon>Agaricales</taxon>
        <taxon>Agaricineae</taxon>
        <taxon>Psathyrellaceae</taxon>
        <taxon>Ephemerocybe</taxon>
    </lineage>
</organism>
<keyword evidence="4" id="KW-1185">Reference proteome</keyword>
<dbReference type="AlphaFoldDB" id="A0A8H5C7Y5"/>
<feature type="region of interest" description="Disordered" evidence="1">
    <location>
        <begin position="564"/>
        <end position="638"/>
    </location>
</feature>
<feature type="region of interest" description="Disordered" evidence="1">
    <location>
        <begin position="650"/>
        <end position="700"/>
    </location>
</feature>
<protein>
    <recommendedName>
        <fullName evidence="2">DUF7923 domain-containing protein</fullName>
    </recommendedName>
</protein>
<comment type="caution">
    <text evidence="3">The sequence shown here is derived from an EMBL/GenBank/DDBJ whole genome shotgun (WGS) entry which is preliminary data.</text>
</comment>
<feature type="compositionally biased region" description="Basic and acidic residues" evidence="1">
    <location>
        <begin position="582"/>
        <end position="624"/>
    </location>
</feature>
<dbReference type="OrthoDB" id="2270193at2759"/>
<dbReference type="Proteomes" id="UP000541558">
    <property type="component" value="Unassembled WGS sequence"/>
</dbReference>
<evidence type="ECO:0000313" key="3">
    <source>
        <dbReference type="EMBL" id="KAF5336588.1"/>
    </source>
</evidence>
<sequence length="700" mass="78066">MHTVLLAPSLTPAFRLNATIQCPRRSDFLKTWRRYSTRAGPTSPSPRYEAARKLEKARRALTAGEVLRSNSGVGAVVSRARRLDEERVDEDLDEFVHLKTRPNHVLVLLDGDGYAFRPSLIFEGRKGGVKAAELLAHSVWKTLGYRTDYRMSVYLICNKEGLAKHLSMGGITKGTTKETRRALLEDFWQGFQEPLSNFVVDSGRAKESADHKLKELYRNHIRSPETLKIILGGQSLPPYLSTHHTTNSISVYTYLVANDNGYAPLLRSEVIPLFRNRLILLDWHGPFTRDIATLGLPSMHIPDLFFPSLSEWEREREAEREAEEEVVKEREEEAKKEKEKEAENAGRREVKVKECKGKRKGKASDLSEFLTTIRGEEGLVVESVEEAMLDIVEEAQEGLDGGEEETSAYTDAADVETEGERSTSILDTSAEDSTATTTTTNASKVKAEVRPLQPSPLEPGSIFLPLVHDQLMQMKVAGLVQAFRRRKQPRKEGAPLTWYEASVSKEVGSSGKSRLEGEEEQGSVREWERIVELLEERGVAVKYWPKRPVELVEEREVGVEVGVVEELEGSESEAQVEVEVSESERGEEGVEDKVEDKVEDRMQSRVQDEVEDKVHDKVDEDKGVAESWTSVEMPRLEGGQAGTIQMEALEASTEPPSAPEVLGQEAEVEEVGKSIDSAATSQSVGLDRKPDTVRASNGGS</sequence>
<evidence type="ECO:0000256" key="1">
    <source>
        <dbReference type="SAM" id="MobiDB-lite"/>
    </source>
</evidence>
<evidence type="ECO:0000313" key="4">
    <source>
        <dbReference type="Proteomes" id="UP000541558"/>
    </source>
</evidence>
<name>A0A8H5C7Y5_9AGAR</name>
<accession>A0A8H5C7Y5</accession>
<evidence type="ECO:0000259" key="2">
    <source>
        <dbReference type="Pfam" id="PF25540"/>
    </source>
</evidence>
<dbReference type="EMBL" id="JAACJK010000058">
    <property type="protein sequence ID" value="KAF5336588.1"/>
    <property type="molecule type" value="Genomic_DNA"/>
</dbReference>
<feature type="compositionally biased region" description="Acidic residues" evidence="1">
    <location>
        <begin position="397"/>
        <end position="406"/>
    </location>
</feature>
<dbReference type="PANTHER" id="PTHR37543">
    <property type="entry name" value="CCCH ZINC FINGER DNA BINDING PROTEIN (AFU_ORTHOLOGUE AFUA_5G12760)"/>
    <property type="match status" value="1"/>
</dbReference>
<feature type="compositionally biased region" description="Acidic residues" evidence="1">
    <location>
        <begin position="564"/>
        <end position="581"/>
    </location>
</feature>
<reference evidence="3 4" key="1">
    <citation type="journal article" date="2020" name="ISME J.">
        <title>Uncovering the hidden diversity of litter-decomposition mechanisms in mushroom-forming fungi.</title>
        <authorList>
            <person name="Floudas D."/>
            <person name="Bentzer J."/>
            <person name="Ahren D."/>
            <person name="Johansson T."/>
            <person name="Persson P."/>
            <person name="Tunlid A."/>
        </authorList>
    </citation>
    <scope>NUCLEOTIDE SEQUENCE [LARGE SCALE GENOMIC DNA]</scope>
    <source>
        <strain evidence="3 4">CBS 175.51</strain>
    </source>
</reference>
<gene>
    <name evidence="3" type="ORF">D9611_006632</name>
</gene>
<dbReference type="Pfam" id="PF25540">
    <property type="entry name" value="DUF7923"/>
    <property type="match status" value="1"/>
</dbReference>
<proteinExistence type="predicted"/>
<feature type="region of interest" description="Disordered" evidence="1">
    <location>
        <begin position="316"/>
        <end position="354"/>
    </location>
</feature>
<feature type="domain" description="DUF7923" evidence="2">
    <location>
        <begin position="100"/>
        <end position="244"/>
    </location>
</feature>
<feature type="region of interest" description="Disordered" evidence="1">
    <location>
        <begin position="397"/>
        <end position="454"/>
    </location>
</feature>